<evidence type="ECO:0000256" key="3">
    <source>
        <dbReference type="ARBA" id="ARBA00022490"/>
    </source>
</evidence>
<feature type="compositionally biased region" description="Basic residues" evidence="5">
    <location>
        <begin position="63"/>
        <end position="73"/>
    </location>
</feature>
<dbReference type="InterPro" id="IPR037150">
    <property type="entry name" value="H-NS_C_dom_sf"/>
</dbReference>
<dbReference type="EMBL" id="JBHSHD010000008">
    <property type="protein sequence ID" value="MFC4820767.1"/>
    <property type="molecule type" value="Genomic_DNA"/>
</dbReference>
<dbReference type="PANTHER" id="PTHR38097">
    <property type="match status" value="1"/>
</dbReference>
<feature type="region of interest" description="Disordered" evidence="5">
    <location>
        <begin position="58"/>
        <end position="89"/>
    </location>
</feature>
<dbReference type="InterPro" id="IPR027444">
    <property type="entry name" value="H-NS_C_dom"/>
</dbReference>
<keyword evidence="3" id="KW-0963">Cytoplasm</keyword>
<comment type="similarity">
    <text evidence="2">Belongs to the histone-like protein H-NS family.</text>
</comment>
<organism evidence="7 8">
    <name type="scientific">Dokdonella ginsengisoli</name>
    <dbReference type="NCBI Taxonomy" id="363846"/>
    <lineage>
        <taxon>Bacteria</taxon>
        <taxon>Pseudomonadati</taxon>
        <taxon>Pseudomonadota</taxon>
        <taxon>Gammaproteobacteria</taxon>
        <taxon>Lysobacterales</taxon>
        <taxon>Rhodanobacteraceae</taxon>
        <taxon>Dokdonella</taxon>
    </lineage>
</organism>
<feature type="domain" description="DNA-binding protein H-NS-like C-terminal" evidence="6">
    <location>
        <begin position="63"/>
        <end position="108"/>
    </location>
</feature>
<keyword evidence="8" id="KW-1185">Reference proteome</keyword>
<evidence type="ECO:0000313" key="8">
    <source>
        <dbReference type="Proteomes" id="UP001595886"/>
    </source>
</evidence>
<reference evidence="8" key="1">
    <citation type="journal article" date="2019" name="Int. J. Syst. Evol. Microbiol.">
        <title>The Global Catalogue of Microorganisms (GCM) 10K type strain sequencing project: providing services to taxonomists for standard genome sequencing and annotation.</title>
        <authorList>
            <consortium name="The Broad Institute Genomics Platform"/>
            <consortium name="The Broad Institute Genome Sequencing Center for Infectious Disease"/>
            <person name="Wu L."/>
            <person name="Ma J."/>
        </authorList>
    </citation>
    <scope>NUCLEOTIDE SEQUENCE [LARGE SCALE GENOMIC DNA]</scope>
    <source>
        <strain evidence="8">CCUG 30340</strain>
    </source>
</reference>
<dbReference type="SUPFAM" id="SSF81273">
    <property type="entry name" value="H-NS histone-like proteins"/>
    <property type="match status" value="1"/>
</dbReference>
<evidence type="ECO:0000256" key="4">
    <source>
        <dbReference type="ARBA" id="ARBA00023125"/>
    </source>
</evidence>
<dbReference type="Gene3D" id="4.10.430.10">
    <property type="entry name" value="Histone-like protein H-NS, C-terminal domain"/>
    <property type="match status" value="1"/>
</dbReference>
<evidence type="ECO:0000259" key="6">
    <source>
        <dbReference type="SMART" id="SM00528"/>
    </source>
</evidence>
<protein>
    <submittedName>
        <fullName evidence="7">H-NS family nucleoid-associated regulatory protein</fullName>
    </submittedName>
</protein>
<dbReference type="RefSeq" id="WP_380020766.1">
    <property type="nucleotide sequence ID" value="NZ_JBHSHD010000008.1"/>
</dbReference>
<evidence type="ECO:0000256" key="1">
    <source>
        <dbReference type="ARBA" id="ARBA00004453"/>
    </source>
</evidence>
<sequence>MAIDLKSLNHNQLSDLIARARARQDELVKEKATKLREKINALVKAEGFGLDEVLGRSGGAARGKARGKVKPKYRNPADPTQTWSGRGKRPRWFHAALTAGKKEKDLLIG</sequence>
<accession>A0ABV9QZ56</accession>
<name>A0ABV9QZ56_9GAMM</name>
<dbReference type="Pfam" id="PF00816">
    <property type="entry name" value="Histone_HNS"/>
    <property type="match status" value="1"/>
</dbReference>
<comment type="caution">
    <text evidence="7">The sequence shown here is derived from an EMBL/GenBank/DDBJ whole genome shotgun (WGS) entry which is preliminary data.</text>
</comment>
<dbReference type="Proteomes" id="UP001595886">
    <property type="component" value="Unassembled WGS sequence"/>
</dbReference>
<dbReference type="PANTHER" id="PTHR38097:SF2">
    <property type="entry name" value="DNA-BINDING PROTEIN STPA"/>
    <property type="match status" value="1"/>
</dbReference>
<keyword evidence="4" id="KW-0238">DNA-binding</keyword>
<evidence type="ECO:0000313" key="7">
    <source>
        <dbReference type="EMBL" id="MFC4820767.1"/>
    </source>
</evidence>
<comment type="subcellular location">
    <subcellularLocation>
        <location evidence="1">Cytoplasm</location>
        <location evidence="1">Nucleoid</location>
    </subcellularLocation>
</comment>
<evidence type="ECO:0000256" key="5">
    <source>
        <dbReference type="SAM" id="MobiDB-lite"/>
    </source>
</evidence>
<dbReference type="SMART" id="SM00528">
    <property type="entry name" value="HNS"/>
    <property type="match status" value="1"/>
</dbReference>
<gene>
    <name evidence="7" type="ORF">ACFO6Q_10555</name>
</gene>
<evidence type="ECO:0000256" key="2">
    <source>
        <dbReference type="ARBA" id="ARBA00010610"/>
    </source>
</evidence>
<proteinExistence type="inferred from homology"/>